<feature type="region of interest" description="Disordered" evidence="1">
    <location>
        <begin position="264"/>
        <end position="317"/>
    </location>
</feature>
<organism evidence="2 3">
    <name type="scientific">Aureliella helgolandensis</name>
    <dbReference type="NCBI Taxonomy" id="2527968"/>
    <lineage>
        <taxon>Bacteria</taxon>
        <taxon>Pseudomonadati</taxon>
        <taxon>Planctomycetota</taxon>
        <taxon>Planctomycetia</taxon>
        <taxon>Pirellulales</taxon>
        <taxon>Pirellulaceae</taxon>
        <taxon>Aureliella</taxon>
    </lineage>
</organism>
<protein>
    <submittedName>
        <fullName evidence="2">Uncharacterized protein</fullName>
    </submittedName>
</protein>
<keyword evidence="3" id="KW-1185">Reference proteome</keyword>
<evidence type="ECO:0000313" key="3">
    <source>
        <dbReference type="Proteomes" id="UP000318017"/>
    </source>
</evidence>
<evidence type="ECO:0000313" key="2">
    <source>
        <dbReference type="EMBL" id="QDV25768.1"/>
    </source>
</evidence>
<dbReference type="Gene3D" id="2.160.20.160">
    <property type="match status" value="1"/>
</dbReference>
<dbReference type="OrthoDB" id="275117at2"/>
<proteinExistence type="predicted"/>
<feature type="compositionally biased region" description="Acidic residues" evidence="1">
    <location>
        <begin position="304"/>
        <end position="315"/>
    </location>
</feature>
<reference evidence="2 3" key="1">
    <citation type="submission" date="2019-02" db="EMBL/GenBank/DDBJ databases">
        <title>Deep-cultivation of Planctomycetes and their phenomic and genomic characterization uncovers novel biology.</title>
        <authorList>
            <person name="Wiegand S."/>
            <person name="Jogler M."/>
            <person name="Boedeker C."/>
            <person name="Pinto D."/>
            <person name="Vollmers J."/>
            <person name="Rivas-Marin E."/>
            <person name="Kohn T."/>
            <person name="Peeters S.H."/>
            <person name="Heuer A."/>
            <person name="Rast P."/>
            <person name="Oberbeckmann S."/>
            <person name="Bunk B."/>
            <person name="Jeske O."/>
            <person name="Meyerdierks A."/>
            <person name="Storesund J.E."/>
            <person name="Kallscheuer N."/>
            <person name="Luecker S."/>
            <person name="Lage O.M."/>
            <person name="Pohl T."/>
            <person name="Merkel B.J."/>
            <person name="Hornburger P."/>
            <person name="Mueller R.-W."/>
            <person name="Bruemmer F."/>
            <person name="Labrenz M."/>
            <person name="Spormann A.M."/>
            <person name="Op den Camp H."/>
            <person name="Overmann J."/>
            <person name="Amann R."/>
            <person name="Jetten M.S.M."/>
            <person name="Mascher T."/>
            <person name="Medema M.H."/>
            <person name="Devos D.P."/>
            <person name="Kaster A.-K."/>
            <person name="Ovreas L."/>
            <person name="Rohde M."/>
            <person name="Galperin M.Y."/>
            <person name="Jogler C."/>
        </authorList>
    </citation>
    <scope>NUCLEOTIDE SEQUENCE [LARGE SCALE GENOMIC DNA]</scope>
    <source>
        <strain evidence="2 3">Q31a</strain>
    </source>
</reference>
<feature type="compositionally biased region" description="Basic residues" evidence="1">
    <location>
        <begin position="351"/>
        <end position="360"/>
    </location>
</feature>
<sequence>MKRRTTRCLRGFEQLESRRVLAAAISVIDGSLFIEGDAVGEIAIVDLGDGTLQVTESGAGADGGDLVQVLVGVDDDIVINVDTSDTDANDIVSIDLSANTVAVDSIFAALGGGDNSISLDGGTISGSLVVKAAEGNDSVYVAADATIEQNIELSLGDGDNTIAVGGDIGNNVAIINGDGDDTVAFGEQSVVSGGVRIGLGEGQNSVEIAAEIARDLNLQGGVDDDTVSILAEAIVAGNVSVSLGDGDNTLTVDGTIEGELLETPDLQALSEGEAGRQKQIDRHMGPPPAIETGSDSFHAFPAIDSDEETDDEADSVESLASDALEQAELAAFVGEGVVAADRTEPSSPRGQRGHGRTVQT</sequence>
<dbReference type="AlphaFoldDB" id="A0A518GAY9"/>
<feature type="compositionally biased region" description="Basic and acidic residues" evidence="1">
    <location>
        <begin position="273"/>
        <end position="284"/>
    </location>
</feature>
<dbReference type="RefSeq" id="WP_145081299.1">
    <property type="nucleotide sequence ID" value="NZ_CP036298.1"/>
</dbReference>
<feature type="region of interest" description="Disordered" evidence="1">
    <location>
        <begin position="335"/>
        <end position="360"/>
    </location>
</feature>
<gene>
    <name evidence="2" type="ORF">Q31a_40950</name>
</gene>
<accession>A0A518GAY9</accession>
<dbReference type="EMBL" id="CP036298">
    <property type="protein sequence ID" value="QDV25768.1"/>
    <property type="molecule type" value="Genomic_DNA"/>
</dbReference>
<dbReference type="KEGG" id="ahel:Q31a_40950"/>
<name>A0A518GAY9_9BACT</name>
<dbReference type="Proteomes" id="UP000318017">
    <property type="component" value="Chromosome"/>
</dbReference>
<evidence type="ECO:0000256" key="1">
    <source>
        <dbReference type="SAM" id="MobiDB-lite"/>
    </source>
</evidence>